<feature type="non-terminal residue" evidence="1">
    <location>
        <position position="1"/>
    </location>
</feature>
<evidence type="ECO:0000313" key="1">
    <source>
        <dbReference type="EMBL" id="GAI47078.1"/>
    </source>
</evidence>
<reference evidence="1" key="1">
    <citation type="journal article" date="2014" name="Front. Microbiol.">
        <title>High frequency of phylogenetically diverse reductive dehalogenase-homologous genes in deep subseafloor sedimentary metagenomes.</title>
        <authorList>
            <person name="Kawai M."/>
            <person name="Futagami T."/>
            <person name="Toyoda A."/>
            <person name="Takaki Y."/>
            <person name="Nishi S."/>
            <person name="Hori S."/>
            <person name="Arai W."/>
            <person name="Tsubouchi T."/>
            <person name="Morono Y."/>
            <person name="Uchiyama I."/>
            <person name="Ito T."/>
            <person name="Fujiyama A."/>
            <person name="Inagaki F."/>
            <person name="Takami H."/>
        </authorList>
    </citation>
    <scope>NUCLEOTIDE SEQUENCE</scope>
    <source>
        <strain evidence="1">Expedition CK06-06</strain>
    </source>
</reference>
<sequence length="80" mass="9017">SIQTTKNHCHEIYRKLGVSNKGQCLIKCGPLVQQWRKQTKLERIIAELQDLSGSLESAEQRQAVEDTVKILRVLATLSEG</sequence>
<dbReference type="EMBL" id="BARV01040943">
    <property type="protein sequence ID" value="GAI47078.1"/>
    <property type="molecule type" value="Genomic_DNA"/>
</dbReference>
<dbReference type="AlphaFoldDB" id="X1NU00"/>
<protein>
    <submittedName>
        <fullName evidence="1">Uncharacterized protein</fullName>
    </submittedName>
</protein>
<proteinExistence type="predicted"/>
<comment type="caution">
    <text evidence="1">The sequence shown here is derived from an EMBL/GenBank/DDBJ whole genome shotgun (WGS) entry which is preliminary data.</text>
</comment>
<accession>X1NU00</accession>
<name>X1NU00_9ZZZZ</name>
<organism evidence="1">
    <name type="scientific">marine sediment metagenome</name>
    <dbReference type="NCBI Taxonomy" id="412755"/>
    <lineage>
        <taxon>unclassified sequences</taxon>
        <taxon>metagenomes</taxon>
        <taxon>ecological metagenomes</taxon>
    </lineage>
</organism>
<gene>
    <name evidence="1" type="ORF">S06H3_62198</name>
</gene>